<proteinExistence type="predicted"/>
<evidence type="ECO:0000313" key="1">
    <source>
        <dbReference type="EMBL" id="QAS51586.1"/>
    </source>
</evidence>
<evidence type="ECO:0000313" key="2">
    <source>
        <dbReference type="Proteomes" id="UP000287756"/>
    </source>
</evidence>
<name>A0A410MA94_9BACI</name>
<dbReference type="EMBL" id="CP026118">
    <property type="protein sequence ID" value="QAS51586.1"/>
    <property type="molecule type" value="Genomic_DNA"/>
</dbReference>
<dbReference type="Proteomes" id="UP000287756">
    <property type="component" value="Chromosome"/>
</dbReference>
<organism evidence="1 2">
    <name type="scientific">Halobacillus litoralis</name>
    <dbReference type="NCBI Taxonomy" id="45668"/>
    <lineage>
        <taxon>Bacteria</taxon>
        <taxon>Bacillati</taxon>
        <taxon>Bacillota</taxon>
        <taxon>Bacilli</taxon>
        <taxon>Bacillales</taxon>
        <taxon>Bacillaceae</taxon>
        <taxon>Halobacillus</taxon>
    </lineage>
</organism>
<gene>
    <name evidence="1" type="ORF">HLI_04765</name>
</gene>
<dbReference type="KEGG" id="hli:HLI_04765"/>
<dbReference type="AlphaFoldDB" id="A0A410MA94"/>
<protein>
    <submittedName>
        <fullName evidence="1">Uncharacterized protein</fullName>
    </submittedName>
</protein>
<sequence>MFQMNESQKEEFDELMHSLRNAESIEETRYYFAEIQQYLDTLQAESGSSIQKVDDSHLKEYESLKKKMIDANTKKEVHFYENKIHELIDELDVTKM</sequence>
<dbReference type="RefSeq" id="WP_128523465.1">
    <property type="nucleotide sequence ID" value="NZ_CANLVY010000003.1"/>
</dbReference>
<reference evidence="1 2" key="1">
    <citation type="submission" date="2018-01" db="EMBL/GenBank/DDBJ databases">
        <title>The whole genome sequencing and assembly of Halobacillus litoralis ERB031 strain.</title>
        <authorList>
            <person name="Lee S.-J."/>
            <person name="Park M.-K."/>
            <person name="Kim J.-Y."/>
            <person name="Lee Y.-J."/>
            <person name="Yi H."/>
            <person name="Bahn Y.-S."/>
            <person name="Kim J.F."/>
            <person name="Lee D.-W."/>
        </authorList>
    </citation>
    <scope>NUCLEOTIDE SEQUENCE [LARGE SCALE GENOMIC DNA]</scope>
    <source>
        <strain evidence="1 2">ERB 031</strain>
    </source>
</reference>
<accession>A0A410MA94</accession>
<dbReference type="OrthoDB" id="2973630at2"/>